<protein>
    <submittedName>
        <fullName evidence="7">Phospholipase D-like domain-containing protein</fullName>
    </submittedName>
</protein>
<keyword evidence="5" id="KW-1133">Transmembrane helix</keyword>
<dbReference type="GO" id="GO:0016042">
    <property type="term" value="P:lipid catabolic process"/>
    <property type="evidence" value="ECO:0007669"/>
    <property type="project" value="UniProtKB-KW"/>
</dbReference>
<evidence type="ECO:0000256" key="1">
    <source>
        <dbReference type="ARBA" id="ARBA00022801"/>
    </source>
</evidence>
<sequence>MDIRRAALVAVFACCLVTSTTILAGFAVATGTVTTGQPTARATPDSEPDASARACPQRASDTTRPTATDTPTRPRIVELAPNPPTEENAGEFAVLETPPDTRLENWTLTDGHTTARLPNETVSGRTALSTSPNATTRLTDTPVLGLEGHLQLANGGDELRLRNATAAIDSVSYDRAPTAERWYRTELTGATTSRNDDTVNGQWWPADATCFPVSSAAVDEATAFVLPDSPRVPRETIRTADNRLLLAGYTVTSEPIAADLVDAAERGVDVSVLLEASPVGGTPAPTADVLETLADGGVDVRVIGGEDARYRFHHPKYAVADDRVLVTSENWKPAGVGGESSRGWGVRLEDETLASDLAAVFRADFEGRDTTSGPAYRRNTSFVDGEPEFLSSDSETEFPTTHEPSTVPVESAELLLAPDNAEGRLMELIASAEDELLVIQPSIAADVSLLEATVEAARRGVDVRILLGSAEYNAEENENLATGLERAAEREDLPLEVRLVEDTDRFEKIHAKGVVIDRETAIVGSANWNSNSLHNNREVLLALHGEAVGTYYADVFESDWSGDSWSFPVGLSVAVVVALAAAAVVGRRYVRFGDRSPSDHT</sequence>
<dbReference type="SUPFAM" id="SSF56024">
    <property type="entry name" value="Phospholipase D/nuclease"/>
    <property type="match status" value="2"/>
</dbReference>
<evidence type="ECO:0000259" key="6">
    <source>
        <dbReference type="PROSITE" id="PS50035"/>
    </source>
</evidence>
<keyword evidence="2" id="KW-0442">Lipid degradation</keyword>
<dbReference type="Proteomes" id="UP001154061">
    <property type="component" value="Unassembled WGS sequence"/>
</dbReference>
<dbReference type="InterPro" id="IPR051406">
    <property type="entry name" value="PLD_domain"/>
</dbReference>
<evidence type="ECO:0000256" key="3">
    <source>
        <dbReference type="ARBA" id="ARBA00023098"/>
    </source>
</evidence>
<accession>A0A9Q4L4F8</accession>
<reference evidence="7" key="1">
    <citation type="submission" date="2022-06" db="EMBL/GenBank/DDBJ databases">
        <title>Natrinema sp. a new haloarchaeum isolate from saline soil.</title>
        <authorList>
            <person name="Strakova D."/>
            <person name="Galisteo C."/>
            <person name="Sanchez-Porro C."/>
            <person name="Ventosa A."/>
        </authorList>
    </citation>
    <scope>NUCLEOTIDE SEQUENCE</scope>
    <source>
        <strain evidence="7">S1CR25-10</strain>
    </source>
</reference>
<feature type="region of interest" description="Disordered" evidence="4">
    <location>
        <begin position="34"/>
        <end position="88"/>
    </location>
</feature>
<evidence type="ECO:0000313" key="8">
    <source>
        <dbReference type="Proteomes" id="UP001154061"/>
    </source>
</evidence>
<keyword evidence="8" id="KW-1185">Reference proteome</keyword>
<evidence type="ECO:0000313" key="7">
    <source>
        <dbReference type="EMBL" id="MDF9745136.1"/>
    </source>
</evidence>
<comment type="caution">
    <text evidence="7">The sequence shown here is derived from an EMBL/GenBank/DDBJ whole genome shotgun (WGS) entry which is preliminary data.</text>
</comment>
<dbReference type="RefSeq" id="WP_277520612.1">
    <property type="nucleotide sequence ID" value="NZ_JAMQOT010000002.1"/>
</dbReference>
<dbReference type="EMBL" id="JAMQOT010000002">
    <property type="protein sequence ID" value="MDF9745136.1"/>
    <property type="molecule type" value="Genomic_DNA"/>
</dbReference>
<dbReference type="AlphaFoldDB" id="A0A9Q4L4F8"/>
<dbReference type="PROSITE" id="PS50035">
    <property type="entry name" value="PLD"/>
    <property type="match status" value="1"/>
</dbReference>
<dbReference type="GO" id="GO:0016891">
    <property type="term" value="F:RNA endonuclease activity producing 5'-phosphomonoesters, hydrolytic mechanism"/>
    <property type="evidence" value="ECO:0007669"/>
    <property type="project" value="TreeGrafter"/>
</dbReference>
<dbReference type="InterPro" id="IPR025202">
    <property type="entry name" value="PLD-like_dom"/>
</dbReference>
<keyword evidence="1" id="KW-0378">Hydrolase</keyword>
<dbReference type="PANTHER" id="PTHR43856:SF1">
    <property type="entry name" value="MITOCHONDRIAL CARDIOLIPIN HYDROLASE"/>
    <property type="match status" value="1"/>
</dbReference>
<dbReference type="InterPro" id="IPR001736">
    <property type="entry name" value="PLipase_D/transphosphatidylase"/>
</dbReference>
<keyword evidence="3" id="KW-0443">Lipid metabolism</keyword>
<dbReference type="Pfam" id="PF13091">
    <property type="entry name" value="PLDc_2"/>
    <property type="match status" value="2"/>
</dbReference>
<keyword evidence="5" id="KW-0472">Membrane</keyword>
<evidence type="ECO:0000256" key="4">
    <source>
        <dbReference type="SAM" id="MobiDB-lite"/>
    </source>
</evidence>
<feature type="compositionally biased region" description="Low complexity" evidence="4">
    <location>
        <begin position="62"/>
        <end position="74"/>
    </location>
</feature>
<gene>
    <name evidence="7" type="ORF">NDI89_06005</name>
</gene>
<name>A0A9Q4L4F8_9EURY</name>
<dbReference type="CDD" id="cd09128">
    <property type="entry name" value="PLDc_unchar1_2"/>
    <property type="match status" value="1"/>
</dbReference>
<keyword evidence="5" id="KW-0812">Transmembrane</keyword>
<feature type="domain" description="PLD phosphodiesterase" evidence="6">
    <location>
        <begin position="505"/>
        <end position="532"/>
    </location>
</feature>
<organism evidence="7 8">
    <name type="scientific">Natrinema salsiterrestre</name>
    <dbReference type="NCBI Taxonomy" id="2950540"/>
    <lineage>
        <taxon>Archaea</taxon>
        <taxon>Methanobacteriati</taxon>
        <taxon>Methanobacteriota</taxon>
        <taxon>Stenosarchaea group</taxon>
        <taxon>Halobacteria</taxon>
        <taxon>Halobacteriales</taxon>
        <taxon>Natrialbaceae</taxon>
        <taxon>Natrinema</taxon>
    </lineage>
</organism>
<feature type="transmembrane region" description="Helical" evidence="5">
    <location>
        <begin position="565"/>
        <end position="585"/>
    </location>
</feature>
<dbReference type="PANTHER" id="PTHR43856">
    <property type="entry name" value="CARDIOLIPIN HYDROLASE"/>
    <property type="match status" value="1"/>
</dbReference>
<dbReference type="Gene3D" id="3.30.870.10">
    <property type="entry name" value="Endonuclease Chain A"/>
    <property type="match status" value="2"/>
</dbReference>
<evidence type="ECO:0000256" key="2">
    <source>
        <dbReference type="ARBA" id="ARBA00022963"/>
    </source>
</evidence>
<proteinExistence type="predicted"/>
<dbReference type="SMART" id="SM00155">
    <property type="entry name" value="PLDc"/>
    <property type="match status" value="2"/>
</dbReference>
<evidence type="ECO:0000256" key="5">
    <source>
        <dbReference type="SAM" id="Phobius"/>
    </source>
</evidence>